<dbReference type="GO" id="GO:0007007">
    <property type="term" value="P:inner mitochondrial membrane organization"/>
    <property type="evidence" value="ECO:0007669"/>
    <property type="project" value="TreeGrafter"/>
</dbReference>
<keyword evidence="9" id="KW-0012">Acyltransferase</keyword>
<dbReference type="EMBL" id="SRPW01001153">
    <property type="protein sequence ID" value="KAG6005959.1"/>
    <property type="molecule type" value="Genomic_DNA"/>
</dbReference>
<dbReference type="GO" id="GO:0005743">
    <property type="term" value="C:mitochondrial inner membrane"/>
    <property type="evidence" value="ECO:0007669"/>
    <property type="project" value="UniProtKB-SubCell"/>
</dbReference>
<comment type="caution">
    <text evidence="14">The sequence shown here is derived from an EMBL/GenBank/DDBJ whole genome shotgun (WGS) entry which is preliminary data.</text>
</comment>
<keyword evidence="6" id="KW-0443">Lipid metabolism</keyword>
<dbReference type="PRINTS" id="PR00979">
    <property type="entry name" value="TAFAZZIN"/>
</dbReference>
<reference evidence="14" key="1">
    <citation type="journal article" date="2020" name="bioRxiv">
        <title>Whole genome comparisons of ergot fungi reveals the divergence and evolution of species within the genus Claviceps are the result of varying mechanisms driving genome evolution and host range expansion.</title>
        <authorList>
            <person name="Wyka S.A."/>
            <person name="Mondo S.J."/>
            <person name="Liu M."/>
            <person name="Dettman J."/>
            <person name="Nalam V."/>
            <person name="Broders K.D."/>
        </authorList>
    </citation>
    <scope>NUCLEOTIDE SEQUENCE</scope>
    <source>
        <strain evidence="14">CCC 602</strain>
    </source>
</reference>
<dbReference type="GO" id="GO:0035965">
    <property type="term" value="P:cardiolipin acyl-chain remodeling"/>
    <property type="evidence" value="ECO:0007669"/>
    <property type="project" value="TreeGrafter"/>
</dbReference>
<dbReference type="SMART" id="SM00563">
    <property type="entry name" value="PlsC"/>
    <property type="match status" value="1"/>
</dbReference>
<dbReference type="InterPro" id="IPR000872">
    <property type="entry name" value="Tafazzin"/>
</dbReference>
<dbReference type="SUPFAM" id="SSF69593">
    <property type="entry name" value="Glycerol-3-phosphate (1)-acyltransferase"/>
    <property type="match status" value="1"/>
</dbReference>
<feature type="domain" description="Phospholipid/glycerol acyltransferase" evidence="13">
    <location>
        <begin position="65"/>
        <end position="226"/>
    </location>
</feature>
<dbReference type="GO" id="GO:0047184">
    <property type="term" value="F:1-acylglycerophosphocholine O-acyltransferase activity"/>
    <property type="evidence" value="ECO:0007669"/>
    <property type="project" value="TreeGrafter"/>
</dbReference>
<evidence type="ECO:0000256" key="12">
    <source>
        <dbReference type="RuleBase" id="RU365062"/>
    </source>
</evidence>
<accession>A0A9P7SWN9</accession>
<dbReference type="AlphaFoldDB" id="A0A9P7SWN9"/>
<organism evidence="14 15">
    <name type="scientific">Claviceps pusilla</name>
    <dbReference type="NCBI Taxonomy" id="123648"/>
    <lineage>
        <taxon>Eukaryota</taxon>
        <taxon>Fungi</taxon>
        <taxon>Dikarya</taxon>
        <taxon>Ascomycota</taxon>
        <taxon>Pezizomycotina</taxon>
        <taxon>Sordariomycetes</taxon>
        <taxon>Hypocreomycetidae</taxon>
        <taxon>Hypocreales</taxon>
        <taxon>Clavicipitaceae</taxon>
        <taxon>Claviceps</taxon>
    </lineage>
</organism>
<evidence type="ECO:0000259" key="13">
    <source>
        <dbReference type="SMART" id="SM00563"/>
    </source>
</evidence>
<comment type="subcellular location">
    <subcellularLocation>
        <location evidence="1">Mitochondrion inner membrane</location>
        <topology evidence="1">Peripheral membrane protein</topology>
        <orientation evidence="1">Intermembrane side</orientation>
    </subcellularLocation>
    <subcellularLocation>
        <location evidence="10">Mitochondrion outer membrane</location>
        <topology evidence="10">Peripheral membrane protein</topology>
        <orientation evidence="10">Intermembrane side</orientation>
    </subcellularLocation>
</comment>
<dbReference type="GO" id="GO:0005741">
    <property type="term" value="C:mitochondrial outer membrane"/>
    <property type="evidence" value="ECO:0007669"/>
    <property type="project" value="UniProtKB-SubCell"/>
</dbReference>
<protein>
    <recommendedName>
        <fullName evidence="12">Tafazzin family protein</fullName>
    </recommendedName>
</protein>
<keyword evidence="4" id="KW-1000">Mitochondrion outer membrane</keyword>
<comment type="catalytic activity">
    <reaction evidence="11">
        <text>1'-[1,2-diacyl-sn-glycero-3-phospho],3'-[1-acyl-sn-glycero-3-phospho]-glycerol + a 1,2-diacyl-sn-glycero-3-phosphocholine = a cardiolipin + a 1-acyl-sn-glycero-3-phosphocholine</text>
        <dbReference type="Rhea" id="RHEA:33731"/>
        <dbReference type="ChEBI" id="CHEBI:57643"/>
        <dbReference type="ChEBI" id="CHEBI:58168"/>
        <dbReference type="ChEBI" id="CHEBI:62237"/>
        <dbReference type="ChEBI" id="CHEBI:64743"/>
    </reaction>
    <physiologicalReaction direction="left-to-right" evidence="11">
        <dbReference type="Rhea" id="RHEA:33732"/>
    </physiologicalReaction>
    <physiologicalReaction direction="right-to-left" evidence="11">
        <dbReference type="Rhea" id="RHEA:33733"/>
    </physiologicalReaction>
</comment>
<dbReference type="PANTHER" id="PTHR12497">
    <property type="entry name" value="TAZ PROTEIN TAFAZZIN"/>
    <property type="match status" value="1"/>
</dbReference>
<evidence type="ECO:0000256" key="8">
    <source>
        <dbReference type="ARBA" id="ARBA00023136"/>
    </source>
</evidence>
<keyword evidence="7" id="KW-0496">Mitochondrion</keyword>
<dbReference type="InterPro" id="IPR002123">
    <property type="entry name" value="Plipid/glycerol_acylTrfase"/>
</dbReference>
<keyword evidence="15" id="KW-1185">Reference proteome</keyword>
<name>A0A9P7SWN9_9HYPO</name>
<dbReference type="Proteomes" id="UP000748025">
    <property type="component" value="Unassembled WGS sequence"/>
</dbReference>
<sequence length="345" mass="38790">MIVSPNPAPPHPSLSWRLGSMALMGAVGLVSRSFLFGFNKVEVTGLNNLLGVLDRRRTQGRERGLLTVCNHVAVLDDPLIWGILPIRYMFSPENLRWSLGAHDICFQNKTLSTFFSLGQVLPTRRLWHSPFGGLYQPTMTQALGLLSGPKQVLPSNGLSFSTDGKDSFPAPAAYTVNRGSWVHVFPEACCHQNPESTLRYFKWGVSRLILESDPAPEFIPMFIHGTQEIMPEDRGFPKFLPRIGKRIRVVIGEPTDVDARFGQERAAWRHLVSRGDPELLTHSREAIQLRIQVARSVREEVAKLRESLGLLPEHDTTAALADTWSKEPNKRRFKSPVDNSLINRR</sequence>
<evidence type="ECO:0000256" key="1">
    <source>
        <dbReference type="ARBA" id="ARBA00004137"/>
    </source>
</evidence>
<evidence type="ECO:0000256" key="3">
    <source>
        <dbReference type="ARBA" id="ARBA00022679"/>
    </source>
</evidence>
<keyword evidence="8" id="KW-0472">Membrane</keyword>
<evidence type="ECO:0000313" key="15">
    <source>
        <dbReference type="Proteomes" id="UP000748025"/>
    </source>
</evidence>
<dbReference type="Pfam" id="PF01553">
    <property type="entry name" value="Acyltransferase"/>
    <property type="match status" value="1"/>
</dbReference>
<keyword evidence="5" id="KW-0999">Mitochondrion inner membrane</keyword>
<comment type="similarity">
    <text evidence="2 12">Belongs to the taffazin family.</text>
</comment>
<dbReference type="PANTHER" id="PTHR12497:SF0">
    <property type="entry name" value="TAFAZZIN"/>
    <property type="match status" value="1"/>
</dbReference>
<keyword evidence="3" id="KW-0808">Transferase</keyword>
<proteinExistence type="inferred from homology"/>
<evidence type="ECO:0000256" key="11">
    <source>
        <dbReference type="ARBA" id="ARBA00047906"/>
    </source>
</evidence>
<evidence type="ECO:0000256" key="6">
    <source>
        <dbReference type="ARBA" id="ARBA00023098"/>
    </source>
</evidence>
<evidence type="ECO:0000256" key="9">
    <source>
        <dbReference type="ARBA" id="ARBA00023315"/>
    </source>
</evidence>
<dbReference type="OrthoDB" id="193467at2759"/>
<evidence type="ECO:0000256" key="2">
    <source>
        <dbReference type="ARBA" id="ARBA00010524"/>
    </source>
</evidence>
<evidence type="ECO:0000256" key="10">
    <source>
        <dbReference type="ARBA" id="ARBA00024323"/>
    </source>
</evidence>
<evidence type="ECO:0000256" key="5">
    <source>
        <dbReference type="ARBA" id="ARBA00022792"/>
    </source>
</evidence>
<gene>
    <name evidence="14" type="ORF">E4U43_000518</name>
</gene>
<dbReference type="CDD" id="cd07989">
    <property type="entry name" value="LPLAT_AGPAT-like"/>
    <property type="match status" value="1"/>
</dbReference>
<evidence type="ECO:0000313" key="14">
    <source>
        <dbReference type="EMBL" id="KAG6005959.1"/>
    </source>
</evidence>
<evidence type="ECO:0000256" key="7">
    <source>
        <dbReference type="ARBA" id="ARBA00023128"/>
    </source>
</evidence>
<evidence type="ECO:0000256" key="4">
    <source>
        <dbReference type="ARBA" id="ARBA00022787"/>
    </source>
</evidence>